<keyword evidence="7" id="KW-1185">Reference proteome</keyword>
<feature type="compositionally biased region" description="Acidic residues" evidence="3">
    <location>
        <begin position="475"/>
        <end position="484"/>
    </location>
</feature>
<feature type="compositionally biased region" description="Basic and acidic residues" evidence="3">
    <location>
        <begin position="32"/>
        <end position="44"/>
    </location>
</feature>
<feature type="region of interest" description="Disordered" evidence="3">
    <location>
        <begin position="436"/>
        <end position="484"/>
    </location>
</feature>
<gene>
    <name evidence="6" type="ORF">LSTR_LSTR000219</name>
</gene>
<feature type="compositionally biased region" description="Basic residues" evidence="3">
    <location>
        <begin position="64"/>
        <end position="75"/>
    </location>
</feature>
<feature type="compositionally biased region" description="Basic and acidic residues" evidence="3">
    <location>
        <begin position="96"/>
        <end position="140"/>
    </location>
</feature>
<dbReference type="AlphaFoldDB" id="A0A482X6G2"/>
<feature type="region of interest" description="Disordered" evidence="3">
    <location>
        <begin position="1"/>
        <end position="140"/>
    </location>
</feature>
<feature type="region of interest" description="Disordered" evidence="3">
    <location>
        <begin position="181"/>
        <end position="202"/>
    </location>
</feature>
<evidence type="ECO:0000259" key="5">
    <source>
        <dbReference type="Pfam" id="PF10312"/>
    </source>
</evidence>
<evidence type="ECO:0000256" key="3">
    <source>
        <dbReference type="SAM" id="MobiDB-lite"/>
    </source>
</evidence>
<accession>A0A482X6G2</accession>
<evidence type="ECO:0000313" key="6">
    <source>
        <dbReference type="EMBL" id="RZF41505.1"/>
    </source>
</evidence>
<feature type="compositionally biased region" description="Low complexity" evidence="3">
    <location>
        <begin position="83"/>
        <end position="94"/>
    </location>
</feature>
<dbReference type="InterPro" id="IPR019134">
    <property type="entry name" value="Cactin_C"/>
</dbReference>
<dbReference type="EMBL" id="QKKF02016774">
    <property type="protein sequence ID" value="RZF41505.1"/>
    <property type="molecule type" value="Genomic_DNA"/>
</dbReference>
<feature type="compositionally biased region" description="Basic and acidic residues" evidence="3">
    <location>
        <begin position="450"/>
        <end position="463"/>
    </location>
</feature>
<dbReference type="SMART" id="SM01050">
    <property type="entry name" value="CactinC_cactus"/>
    <property type="match status" value="1"/>
</dbReference>
<evidence type="ECO:0000313" key="7">
    <source>
        <dbReference type="Proteomes" id="UP000291343"/>
    </source>
</evidence>
<name>A0A482X6G2_LAOST</name>
<dbReference type="Proteomes" id="UP000291343">
    <property type="component" value="Unassembled WGS sequence"/>
</dbReference>
<dbReference type="PANTHER" id="PTHR21737:SF4">
    <property type="entry name" value="SPLICING FACTOR CACTIN"/>
    <property type="match status" value="1"/>
</dbReference>
<feature type="domain" description="Splicing factor cactin central" evidence="5">
    <location>
        <begin position="228"/>
        <end position="417"/>
    </location>
</feature>
<comment type="caution">
    <text evidence="6">The sequence shown here is derived from an EMBL/GenBank/DDBJ whole genome shotgun (WGS) entry which is preliminary data.</text>
</comment>
<feature type="compositionally biased region" description="Basic residues" evidence="3">
    <location>
        <begin position="45"/>
        <end position="56"/>
    </location>
</feature>
<dbReference type="PANTHER" id="PTHR21737">
    <property type="entry name" value="POLYGLUTAMINE BINDING PROTEIN 1/MARVEL MEMBRANE-ASSOCIATING DOMAIN CONTAINING 3"/>
    <property type="match status" value="1"/>
</dbReference>
<dbReference type="STRING" id="195883.A0A482X6G2"/>
<evidence type="ECO:0000256" key="1">
    <source>
        <dbReference type="ARBA" id="ARBA00006895"/>
    </source>
</evidence>
<feature type="domain" description="Splicing factor Cactin C-terminal" evidence="4">
    <location>
        <begin position="595"/>
        <end position="719"/>
    </location>
</feature>
<dbReference type="GO" id="GO:0005737">
    <property type="term" value="C:cytoplasm"/>
    <property type="evidence" value="ECO:0007669"/>
    <property type="project" value="TreeGrafter"/>
</dbReference>
<proteinExistence type="inferred from homology"/>
<reference evidence="6 7" key="1">
    <citation type="journal article" date="2017" name="Gigascience">
        <title>Genome sequence of the small brown planthopper, Laodelphax striatellus.</title>
        <authorList>
            <person name="Zhu J."/>
            <person name="Jiang F."/>
            <person name="Wang X."/>
            <person name="Yang P."/>
            <person name="Bao Y."/>
            <person name="Zhao W."/>
            <person name="Wang W."/>
            <person name="Lu H."/>
            <person name="Wang Q."/>
            <person name="Cui N."/>
            <person name="Li J."/>
            <person name="Chen X."/>
            <person name="Luo L."/>
            <person name="Yu J."/>
            <person name="Kang L."/>
            <person name="Cui F."/>
        </authorList>
    </citation>
    <scope>NUCLEOTIDE SEQUENCE [LARGE SCALE GENOMIC DNA]</scope>
    <source>
        <strain evidence="6">Lst14</strain>
    </source>
</reference>
<feature type="compositionally biased region" description="Basic residues" evidence="3">
    <location>
        <begin position="7"/>
        <end position="20"/>
    </location>
</feature>
<organism evidence="6 7">
    <name type="scientific">Laodelphax striatellus</name>
    <name type="common">Small brown planthopper</name>
    <name type="synonym">Delphax striatella</name>
    <dbReference type="NCBI Taxonomy" id="195883"/>
    <lineage>
        <taxon>Eukaryota</taxon>
        <taxon>Metazoa</taxon>
        <taxon>Ecdysozoa</taxon>
        <taxon>Arthropoda</taxon>
        <taxon>Hexapoda</taxon>
        <taxon>Insecta</taxon>
        <taxon>Pterygota</taxon>
        <taxon>Neoptera</taxon>
        <taxon>Paraneoptera</taxon>
        <taxon>Hemiptera</taxon>
        <taxon>Auchenorrhyncha</taxon>
        <taxon>Fulgoroidea</taxon>
        <taxon>Delphacidae</taxon>
        <taxon>Criomorphinae</taxon>
        <taxon>Laodelphax</taxon>
    </lineage>
</organism>
<dbReference type="Pfam" id="PF09732">
    <property type="entry name" value="CactinC_cactus"/>
    <property type="match status" value="1"/>
</dbReference>
<dbReference type="FunCoup" id="A0A482X6G2">
    <property type="interactions" value="1829"/>
</dbReference>
<dbReference type="InParanoid" id="A0A482X6G2"/>
<sequence length="719" mass="83944">MDSKKASSSRHSSHKKKKKSSRIETDSDDSSSDDRRSRKPEKSSSRSKKSKHRKRERSSSTDSRKKKHKHVKKRRSSSDDSDSSSSSDDSIKLLQKLKEERERALKERKLQKEVMKANETPEEKRLRRLLKKEQKERKRKERMGWDNDYLHYTNTDNPFGDGNLLATFVWSKKLDKEGLSGVSREELEVRNRQKQEENRRELEKVKKRRLERELERQQREEEMALLQRSKEAAQFQEWERQEDQFHLEQARLRSCIRIQDGRAKPIDLLAKYISAEEEVDAVEMHEPYTYLNGLHIKDLEDLIEDIKVYMELEKGKNLDYWNDITVIVEDELHKLRKQEKQSDYEAAVGRREGIHECVAQEVSSVFKGKTAAHLQALQAQIEKKITNQTQGVDIGYWESLLSQLKAHMARARLRDRHQDNLRRKLEVLKAEQGVEEIKEEVCSSSSDESGSARDSDRAKKDDNVENPVQVKQEAAEDDEEAGSEIDEEQVAFAMLNESFADYNSGQYSPTYLSQSQLEPGTILTNEEDDDKRLAFARLHVQSGGGTAGAAGASAGAAGAATAEEQALQREARKGMAGDEAEFSVESALDSQVYLWSDKYRPRKPRYFNRVHTGFEWNKYNQTHYDMDNPPPKIVQGYKFNIFYPDLIDKNATPEYFLTACPDNHDFAILRFHAGPPYEDIAFKIVNREWEYSYKRGFRCQFHNNIFQLWFHFKRYRYRR</sequence>
<dbReference type="SMR" id="A0A482X6G2"/>
<evidence type="ECO:0000256" key="2">
    <source>
        <dbReference type="ARBA" id="ARBA00034534"/>
    </source>
</evidence>
<dbReference type="GO" id="GO:0045292">
    <property type="term" value="P:mRNA cis splicing, via spliceosome"/>
    <property type="evidence" value="ECO:0007669"/>
    <property type="project" value="TreeGrafter"/>
</dbReference>
<dbReference type="GO" id="GO:0005681">
    <property type="term" value="C:spliceosomal complex"/>
    <property type="evidence" value="ECO:0007669"/>
    <property type="project" value="TreeGrafter"/>
</dbReference>
<evidence type="ECO:0000259" key="4">
    <source>
        <dbReference type="Pfam" id="PF09732"/>
    </source>
</evidence>
<dbReference type="Pfam" id="PF10312">
    <property type="entry name" value="Cactin_mid"/>
    <property type="match status" value="1"/>
</dbReference>
<dbReference type="OrthoDB" id="265955at2759"/>
<protein>
    <recommendedName>
        <fullName evidence="2">Splicing factor Cactin</fullName>
    </recommendedName>
</protein>
<dbReference type="InterPro" id="IPR018816">
    <property type="entry name" value="Cactin_central"/>
</dbReference>
<comment type="similarity">
    <text evidence="1">Belongs to the CACTIN family.</text>
</comment>